<protein>
    <submittedName>
        <fullName evidence="2">Uncharacterized protein</fullName>
    </submittedName>
</protein>
<comment type="caution">
    <text evidence="2">The sequence shown here is derived from an EMBL/GenBank/DDBJ whole genome shotgun (WGS) entry which is preliminary data.</text>
</comment>
<proteinExistence type="predicted"/>
<evidence type="ECO:0000313" key="3">
    <source>
        <dbReference type="Proteomes" id="UP000307747"/>
    </source>
</evidence>
<sequence>MTHLTLHEEIYKTRIEYQKIKAERDTLIDDIAVLKGNISRLEQIRDIKDSVLKDADIKIKTLERENEKLKRENRRKHYSANENNKYYKELWKRNEEYIKEVAEITEKYITLTNHIRLKAENNPGVSRYIDLVNYIDRLERADNER</sequence>
<dbReference type="AlphaFoldDB" id="A0A5R9B8Z3"/>
<gene>
    <name evidence="2" type="ORF">FEZ53_06445</name>
</gene>
<name>A0A5R9B8Z3_STAXY</name>
<keyword evidence="1" id="KW-0175">Coiled coil</keyword>
<dbReference type="EMBL" id="VBTJ01000001">
    <property type="protein sequence ID" value="TLP91923.1"/>
    <property type="molecule type" value="Genomic_DNA"/>
</dbReference>
<evidence type="ECO:0000313" key="2">
    <source>
        <dbReference type="EMBL" id="TLP91923.1"/>
    </source>
</evidence>
<feature type="coiled-coil region" evidence="1">
    <location>
        <begin position="52"/>
        <end position="79"/>
    </location>
</feature>
<dbReference type="OrthoDB" id="2414379at2"/>
<organism evidence="2 3">
    <name type="scientific">Staphylococcus xylosus</name>
    <dbReference type="NCBI Taxonomy" id="1288"/>
    <lineage>
        <taxon>Bacteria</taxon>
        <taxon>Bacillati</taxon>
        <taxon>Bacillota</taxon>
        <taxon>Bacilli</taxon>
        <taxon>Bacillales</taxon>
        <taxon>Staphylococcaceae</taxon>
        <taxon>Staphylococcus</taxon>
    </lineage>
</organism>
<dbReference type="RefSeq" id="WP_138405871.1">
    <property type="nucleotide sequence ID" value="NZ_VBTJ01000001.1"/>
</dbReference>
<accession>A0A5R9B8Z3</accession>
<reference evidence="2 3" key="1">
    <citation type="submission" date="2019-05" db="EMBL/GenBank/DDBJ databases">
        <title>The metagenome of a microbial culture collection derived from dairy environment covers the genomic content of the human microbiome.</title>
        <authorList>
            <person name="Roder T."/>
            <person name="Wuthrich D."/>
            <person name="Sattari Z."/>
            <person name="Von Ah U."/>
            <person name="Bar C."/>
            <person name="Ronchi F."/>
            <person name="Macpherson A.J."/>
            <person name="Ganal-Vonarburg S.C."/>
            <person name="Bruggmann R."/>
            <person name="Vergeres G."/>
        </authorList>
    </citation>
    <scope>NUCLEOTIDE SEQUENCE [LARGE SCALE GENOMIC DNA]</scope>
    <source>
        <strain evidence="2 3">FAM 20833</strain>
    </source>
</reference>
<evidence type="ECO:0000256" key="1">
    <source>
        <dbReference type="SAM" id="Coils"/>
    </source>
</evidence>
<dbReference type="Proteomes" id="UP000307747">
    <property type="component" value="Unassembled WGS sequence"/>
</dbReference>